<reference evidence="1" key="1">
    <citation type="submission" date="2021-04" db="EMBL/GenBank/DDBJ databases">
        <title>Oceanospirillales bacteria with DddD are important DMSP degraders in coastal seawater.</title>
        <authorList>
            <person name="Liu J."/>
        </authorList>
    </citation>
    <scope>NUCLEOTIDE SEQUENCE</scope>
    <source>
        <strain evidence="1">D13-1</strain>
    </source>
</reference>
<gene>
    <name evidence="1" type="ORF">KDW95_06075</name>
</gene>
<dbReference type="RefSeq" id="WP_255855394.1">
    <property type="nucleotide sequence ID" value="NZ_CP073347.1"/>
</dbReference>
<accession>A0ABY5HLP7</accession>
<dbReference type="EMBL" id="CP073347">
    <property type="protein sequence ID" value="UTW13225.1"/>
    <property type="molecule type" value="Genomic_DNA"/>
</dbReference>
<dbReference type="SUPFAM" id="SSF89447">
    <property type="entry name" value="AbrB/MazE/MraZ-like"/>
    <property type="match status" value="1"/>
</dbReference>
<keyword evidence="2" id="KW-1185">Reference proteome</keyword>
<sequence>MIELKVCKLDNGLGVALPPGVLEALSAEEGDTIYLVNMLNGSFRLARHDEHFVEEMELVEGMMHEEDA</sequence>
<proteinExistence type="predicted"/>
<dbReference type="InterPro" id="IPR037914">
    <property type="entry name" value="SpoVT-AbrB_sf"/>
</dbReference>
<dbReference type="Proteomes" id="UP001058461">
    <property type="component" value="Chromosome"/>
</dbReference>
<protein>
    <recommendedName>
        <fullName evidence="3">AbrB/MazE/SpoVT family DNA-binding domain-containing protein</fullName>
    </recommendedName>
</protein>
<evidence type="ECO:0000313" key="1">
    <source>
        <dbReference type="EMBL" id="UTW13225.1"/>
    </source>
</evidence>
<name>A0ABY5HLP7_9GAMM</name>
<dbReference type="Gene3D" id="2.10.260.10">
    <property type="match status" value="1"/>
</dbReference>
<organism evidence="1 2">
    <name type="scientific">Marinobacterium rhizophilum</name>
    <dbReference type="NCBI Taxonomy" id="420402"/>
    <lineage>
        <taxon>Bacteria</taxon>
        <taxon>Pseudomonadati</taxon>
        <taxon>Pseudomonadota</taxon>
        <taxon>Gammaproteobacteria</taxon>
        <taxon>Oceanospirillales</taxon>
        <taxon>Oceanospirillaceae</taxon>
        <taxon>Marinobacterium</taxon>
    </lineage>
</organism>
<evidence type="ECO:0000313" key="2">
    <source>
        <dbReference type="Proteomes" id="UP001058461"/>
    </source>
</evidence>
<evidence type="ECO:0008006" key="3">
    <source>
        <dbReference type="Google" id="ProtNLM"/>
    </source>
</evidence>